<evidence type="ECO:0000313" key="5">
    <source>
        <dbReference type="EMBL" id="RZS76958.1"/>
    </source>
</evidence>
<dbReference type="Pfam" id="PF00496">
    <property type="entry name" value="SBP_bac_5"/>
    <property type="match status" value="1"/>
</dbReference>
<dbReference type="GO" id="GO:0030288">
    <property type="term" value="C:outer membrane-bounded periplasmic space"/>
    <property type="evidence" value="ECO:0007669"/>
    <property type="project" value="UniProtKB-ARBA"/>
</dbReference>
<dbReference type="InterPro" id="IPR039424">
    <property type="entry name" value="SBP_5"/>
</dbReference>
<dbReference type="Proteomes" id="UP000292445">
    <property type="component" value="Unassembled WGS sequence"/>
</dbReference>
<comment type="similarity">
    <text evidence="1">Belongs to the bacterial solute-binding protein 5 family.</text>
</comment>
<feature type="chain" id="PRO_5020286747" evidence="3">
    <location>
        <begin position="25"/>
        <end position="512"/>
    </location>
</feature>
<protein>
    <submittedName>
        <fullName evidence="5">Peptide/nickel transport system substrate-binding protein</fullName>
    </submittedName>
</protein>
<dbReference type="AlphaFoldDB" id="A0A4Q7N6K7"/>
<dbReference type="PIRSF" id="PIRSF002741">
    <property type="entry name" value="MppA"/>
    <property type="match status" value="1"/>
</dbReference>
<dbReference type="EMBL" id="SGXC01000004">
    <property type="protein sequence ID" value="RZS76958.1"/>
    <property type="molecule type" value="Genomic_DNA"/>
</dbReference>
<dbReference type="SUPFAM" id="SSF53850">
    <property type="entry name" value="Periplasmic binding protein-like II"/>
    <property type="match status" value="1"/>
</dbReference>
<sequence length="512" mass="56016">MQGKRLATMLATCMLACAAGAANAQKAKNTLRIGLVEPISSMILYDGPNPEVGMFSRGLFDPLLCFDNRTGKFAPNLASSWKWLDDQTLELKLHTGVKFHDGSAFDADDVIYTFGWLTDPNNGLRFAENYAPFKRAEKIDQYTVRIHTNGPAPTAMLRLAYSTPIVPSDLHGKYQNKGDFGRKTPIGTGPFKVETFNTDRIVLVRNPDYTHGTPCKPAARVARVEAVPMPDTQTQIANLATGNIDFIKVSDKAQADMLAKQPTLKMSANEGLTFQFMAIDSAGRSGNAALSNLKVRQAMAMAVNRTLVARSVTPGGDAVVAPDALCLPIHRACAYSTKPPAYDPAAAKKLLAEAGYPNGFDVELTATPGSTGLAEAVAGELRKVGIRAKVDRITFAGYREKQRQGKQQVLVSLWTSGGLPDASSPVQFLFAPGARDYWHDKQIQAWMKEGMATTDEERREAIYKKAYDRANEQAYVVPLSTKPDVFIHNRDLVLDKTSGGVYGLDFYEVHWK</sequence>
<comment type="caution">
    <text evidence="5">The sequence shown here is derived from an EMBL/GenBank/DDBJ whole genome shotgun (WGS) entry which is preliminary data.</text>
</comment>
<dbReference type="GO" id="GO:1904680">
    <property type="term" value="F:peptide transmembrane transporter activity"/>
    <property type="evidence" value="ECO:0007669"/>
    <property type="project" value="TreeGrafter"/>
</dbReference>
<keyword evidence="6" id="KW-1185">Reference proteome</keyword>
<dbReference type="Gene3D" id="3.90.76.10">
    <property type="entry name" value="Dipeptide-binding Protein, Domain 1"/>
    <property type="match status" value="1"/>
</dbReference>
<organism evidence="5 6">
    <name type="scientific">Pigmentiphaga kullae</name>
    <dbReference type="NCBI Taxonomy" id="151784"/>
    <lineage>
        <taxon>Bacteria</taxon>
        <taxon>Pseudomonadati</taxon>
        <taxon>Pseudomonadota</taxon>
        <taxon>Betaproteobacteria</taxon>
        <taxon>Burkholderiales</taxon>
        <taxon>Alcaligenaceae</taxon>
        <taxon>Pigmentiphaga</taxon>
    </lineage>
</organism>
<dbReference type="GO" id="GO:0015833">
    <property type="term" value="P:peptide transport"/>
    <property type="evidence" value="ECO:0007669"/>
    <property type="project" value="TreeGrafter"/>
</dbReference>
<dbReference type="Gene3D" id="3.10.105.10">
    <property type="entry name" value="Dipeptide-binding Protein, Domain 3"/>
    <property type="match status" value="1"/>
</dbReference>
<evidence type="ECO:0000313" key="6">
    <source>
        <dbReference type="Proteomes" id="UP000292445"/>
    </source>
</evidence>
<dbReference type="Gene3D" id="3.40.190.10">
    <property type="entry name" value="Periplasmic binding protein-like II"/>
    <property type="match status" value="1"/>
</dbReference>
<feature type="domain" description="Solute-binding protein family 5" evidence="4">
    <location>
        <begin position="73"/>
        <end position="431"/>
    </location>
</feature>
<dbReference type="InterPro" id="IPR030678">
    <property type="entry name" value="Peptide/Ni-bd"/>
</dbReference>
<dbReference type="RefSeq" id="WP_130362025.1">
    <property type="nucleotide sequence ID" value="NZ_SGXC01000004.1"/>
</dbReference>
<dbReference type="PANTHER" id="PTHR30290">
    <property type="entry name" value="PERIPLASMIC BINDING COMPONENT OF ABC TRANSPORTER"/>
    <property type="match status" value="1"/>
</dbReference>
<dbReference type="GO" id="GO:0043190">
    <property type="term" value="C:ATP-binding cassette (ABC) transporter complex"/>
    <property type="evidence" value="ECO:0007669"/>
    <property type="project" value="InterPro"/>
</dbReference>
<name>A0A4Q7N6K7_9BURK</name>
<proteinExistence type="inferred from homology"/>
<dbReference type="PANTHER" id="PTHR30290:SF38">
    <property type="entry name" value="D,D-DIPEPTIDE-BINDING PERIPLASMIC PROTEIN DDPA-RELATED"/>
    <property type="match status" value="1"/>
</dbReference>
<evidence type="ECO:0000259" key="4">
    <source>
        <dbReference type="Pfam" id="PF00496"/>
    </source>
</evidence>
<evidence type="ECO:0000256" key="1">
    <source>
        <dbReference type="ARBA" id="ARBA00005695"/>
    </source>
</evidence>
<reference evidence="5 6" key="1">
    <citation type="submission" date="2019-02" db="EMBL/GenBank/DDBJ databases">
        <title>Genomic Encyclopedia of Type Strains, Phase IV (KMG-IV): sequencing the most valuable type-strain genomes for metagenomic binning, comparative biology and taxonomic classification.</title>
        <authorList>
            <person name="Goeker M."/>
        </authorList>
    </citation>
    <scope>NUCLEOTIDE SEQUENCE [LARGE SCALE GENOMIC DNA]</scope>
    <source>
        <strain evidence="5 6">K24</strain>
    </source>
</reference>
<feature type="signal peptide" evidence="3">
    <location>
        <begin position="1"/>
        <end position="24"/>
    </location>
</feature>
<dbReference type="InterPro" id="IPR000914">
    <property type="entry name" value="SBP_5_dom"/>
</dbReference>
<accession>A0A4Q7N6K7</accession>
<dbReference type="OrthoDB" id="9801799at2"/>
<evidence type="ECO:0000256" key="3">
    <source>
        <dbReference type="SAM" id="SignalP"/>
    </source>
</evidence>
<gene>
    <name evidence="5" type="ORF">EV675_5681</name>
</gene>
<evidence type="ECO:0000256" key="2">
    <source>
        <dbReference type="ARBA" id="ARBA00022729"/>
    </source>
</evidence>
<keyword evidence="2 3" id="KW-0732">Signal</keyword>